<accession>A0A366H419</accession>
<reference evidence="1 2" key="1">
    <citation type="submission" date="2018-06" db="EMBL/GenBank/DDBJ databases">
        <title>Genomic Encyclopedia of Type Strains, Phase IV (KMG-IV): sequencing the most valuable type-strain genomes for metagenomic binning, comparative biology and taxonomic classification.</title>
        <authorList>
            <person name="Goeker M."/>
        </authorList>
    </citation>
    <scope>NUCLEOTIDE SEQUENCE [LARGE SCALE GENOMIC DNA]</scope>
    <source>
        <strain evidence="1 2">DSM 25532</strain>
    </source>
</reference>
<sequence length="854" mass="96512">MCPPLLRDAGRLDLLELASPQVPRSQKSHAPVCVVRRPLDKAPLRLHSTSAFPLAQDWQALAGAKRDVATLTSLLRILALVPSSEGRGPCWTPRFGEGRDARPWISDREVLRHWLVEMSHHWNKAIAPLVKQRVLPASAEKLSPERDGAFCPDVFALARFGKALDMRDAGWDARFARRLLPFVSGDVLWEDIRKMQAQFLSLPILLQEEGDLCRLVSHGVAGAQWMALLPIEQTGHARLLLDTILQLDGWKHTPKPGTHRLIATVLHISKPLDMAARLRWAVDGLVKGLPWRWLAGTLHLAEKTGHFVQDIAKVECCPSATRLAAFAKMWNMAPLTAGELWKTASLYPGAWEMLRCITRRSWTATVAIKLYLWIASFGEEDAKYMPGRWALLREHWKEILQFARHGCKRNRWENKRSRREIISLLQYGFDAKRAETEPEIGRDAIQWAHALRNAQTIDSALRGDLLFRLLPCFWPEQRQKIATHLTRLLSATKKVERSFDFAYDMRAGAGWIPPIGRRACLFFLLREPRAFVKAFRLLGLLKKEAAKRVADVFAAHPLVTCNAETCSLKELAIMVEAASLGRIHGLDIKERLRAHLANTKPQPPHLVEADRVELLQAWARLALEVLQELVQRELKLMFPIFTHTGASGDTVLFLHTLDENRRKGRSLVRKHLEGLPAPKEHHPANRHWLGTLPSPTSALWIGGFTRKRQFPKLGEVTISVEQDPQEILRMGDYGRSCLGAGACNQYSAITNALEANKQVVYARDSAGRVVGRQLIAISEEKRLVCFMVYPYDISDELEMFFAAYDRDFAQALQIPLETEKKYTMAAPLGLEWYDDGAWKVPDASPSDETSTVGH</sequence>
<dbReference type="AlphaFoldDB" id="A0A366H419"/>
<proteinExistence type="predicted"/>
<name>A0A366H419_9BACT</name>
<protein>
    <recommendedName>
        <fullName evidence="3">PcfJ-like protein</fullName>
    </recommendedName>
</protein>
<organism evidence="1 2">
    <name type="scientific">Roseimicrobium gellanilyticum</name>
    <dbReference type="NCBI Taxonomy" id="748857"/>
    <lineage>
        <taxon>Bacteria</taxon>
        <taxon>Pseudomonadati</taxon>
        <taxon>Verrucomicrobiota</taxon>
        <taxon>Verrucomicrobiia</taxon>
        <taxon>Verrucomicrobiales</taxon>
        <taxon>Verrucomicrobiaceae</taxon>
        <taxon>Roseimicrobium</taxon>
    </lineage>
</organism>
<evidence type="ECO:0000313" key="1">
    <source>
        <dbReference type="EMBL" id="RBP36088.1"/>
    </source>
</evidence>
<keyword evidence="2" id="KW-1185">Reference proteome</keyword>
<dbReference type="EMBL" id="QNRR01000018">
    <property type="protein sequence ID" value="RBP36088.1"/>
    <property type="molecule type" value="Genomic_DNA"/>
</dbReference>
<dbReference type="Proteomes" id="UP000253426">
    <property type="component" value="Unassembled WGS sequence"/>
</dbReference>
<evidence type="ECO:0000313" key="2">
    <source>
        <dbReference type="Proteomes" id="UP000253426"/>
    </source>
</evidence>
<comment type="caution">
    <text evidence="1">The sequence shown here is derived from an EMBL/GenBank/DDBJ whole genome shotgun (WGS) entry which is preliminary data.</text>
</comment>
<gene>
    <name evidence="1" type="ORF">DES53_11837</name>
</gene>
<evidence type="ECO:0008006" key="3">
    <source>
        <dbReference type="Google" id="ProtNLM"/>
    </source>
</evidence>